<dbReference type="Proteomes" id="UP001163321">
    <property type="component" value="Chromosome 1"/>
</dbReference>
<sequence length="200" mass="22532">MPSKPHRPEKQRRERDIKQEPSASPLPRARNALRSGFVVCVTHVPSTLCTHEPTVRAVFEPYGTLLSVTIHHNFVHMELDGFLYLDYLNKEDAEAAIAAVKDHRVALPPTLNVELALDLSGVEAVMALDRGETEFPVEETIRDMLLGTHHGPAFSQDELADDEDRMLQTLSQHSFTSTSQSTRGKHKRTKHAPQVKKEQR</sequence>
<organism evidence="1 2">
    <name type="scientific">Peronosclerospora sorghi</name>
    <dbReference type="NCBI Taxonomy" id="230839"/>
    <lineage>
        <taxon>Eukaryota</taxon>
        <taxon>Sar</taxon>
        <taxon>Stramenopiles</taxon>
        <taxon>Oomycota</taxon>
        <taxon>Peronosporomycetes</taxon>
        <taxon>Peronosporales</taxon>
        <taxon>Peronosporaceae</taxon>
        <taxon>Peronosclerospora</taxon>
    </lineage>
</organism>
<protein>
    <submittedName>
        <fullName evidence="1">Uncharacterized protein</fullName>
    </submittedName>
</protein>
<evidence type="ECO:0000313" key="2">
    <source>
        <dbReference type="Proteomes" id="UP001163321"/>
    </source>
</evidence>
<evidence type="ECO:0000313" key="1">
    <source>
        <dbReference type="EMBL" id="KAI9922251.1"/>
    </source>
</evidence>
<keyword evidence="2" id="KW-1185">Reference proteome</keyword>
<comment type="caution">
    <text evidence="1">The sequence shown here is derived from an EMBL/GenBank/DDBJ whole genome shotgun (WGS) entry which is preliminary data.</text>
</comment>
<name>A0ACC0WX42_9STRA</name>
<accession>A0ACC0WX42</accession>
<gene>
    <name evidence="1" type="ORF">PsorP6_001684</name>
</gene>
<dbReference type="EMBL" id="CM047580">
    <property type="protein sequence ID" value="KAI9922251.1"/>
    <property type="molecule type" value="Genomic_DNA"/>
</dbReference>
<reference evidence="1 2" key="1">
    <citation type="journal article" date="2022" name="bioRxiv">
        <title>The genome of the oomycete Peronosclerospora sorghi, a cosmopolitan pathogen of maize and sorghum, is inflated with dispersed pseudogenes.</title>
        <authorList>
            <person name="Fletcher K."/>
            <person name="Martin F."/>
            <person name="Isakeit T."/>
            <person name="Cavanaugh K."/>
            <person name="Magill C."/>
            <person name="Michelmore R."/>
        </authorList>
    </citation>
    <scope>NUCLEOTIDE SEQUENCE [LARGE SCALE GENOMIC DNA]</scope>
    <source>
        <strain evidence="1">P6</strain>
    </source>
</reference>
<proteinExistence type="predicted"/>